<sequence>MSNKIILFCSIVVASLLFACGSENLEKDVKATFVGTIQEFTGDSAIIDAAEVDGKTLGQISINLAVNPNETFQIGDRVRVGYDGMIMESAPAQINTLTVEKVE</sequence>
<evidence type="ECO:0000313" key="2">
    <source>
        <dbReference type="EMBL" id="ASV67037.1"/>
    </source>
</evidence>
<reference evidence="2 3" key="1">
    <citation type="submission" date="2017-08" db="EMBL/GenBank/DDBJ databases">
        <title>Complete Genome Sequence of Bacillus kochii Oregon-R-modENCODE STRAIN BDGP4, isolated from Drosophila melanogaster gut.</title>
        <authorList>
            <person name="Wan K.H."/>
            <person name="Yu C."/>
            <person name="Park S."/>
            <person name="Hammonds A.S."/>
            <person name="Booth B.W."/>
            <person name="Celniker S.E."/>
        </authorList>
    </citation>
    <scope>NUCLEOTIDE SEQUENCE [LARGE SCALE GENOMIC DNA]</scope>
    <source>
        <strain evidence="2 3">BDGP4</strain>
    </source>
</reference>
<evidence type="ECO:0000313" key="3">
    <source>
        <dbReference type="Proteomes" id="UP000215137"/>
    </source>
</evidence>
<dbReference type="RefSeq" id="WP_095370612.1">
    <property type="nucleotide sequence ID" value="NZ_CP022983.1"/>
</dbReference>
<dbReference type="Proteomes" id="UP000215137">
    <property type="component" value="Chromosome"/>
</dbReference>
<proteinExistence type="predicted"/>
<evidence type="ECO:0000256" key="1">
    <source>
        <dbReference type="SAM" id="SignalP"/>
    </source>
</evidence>
<accession>A0A248TFR3</accession>
<dbReference type="PROSITE" id="PS51257">
    <property type="entry name" value="PROKAR_LIPOPROTEIN"/>
    <property type="match status" value="1"/>
</dbReference>
<protein>
    <recommendedName>
        <fullName evidence="4">DUF3221 domain-containing protein</fullName>
    </recommendedName>
</protein>
<feature type="chain" id="PRO_5038464610" description="DUF3221 domain-containing protein" evidence="1">
    <location>
        <begin position="20"/>
        <end position="103"/>
    </location>
</feature>
<dbReference type="AlphaFoldDB" id="A0A248TFR3"/>
<gene>
    <name evidence="2" type="ORF">CKF48_06665</name>
</gene>
<feature type="signal peptide" evidence="1">
    <location>
        <begin position="1"/>
        <end position="19"/>
    </location>
</feature>
<organism evidence="2 3">
    <name type="scientific">Cytobacillus kochii</name>
    <dbReference type="NCBI Taxonomy" id="859143"/>
    <lineage>
        <taxon>Bacteria</taxon>
        <taxon>Bacillati</taxon>
        <taxon>Bacillota</taxon>
        <taxon>Bacilli</taxon>
        <taxon>Bacillales</taxon>
        <taxon>Bacillaceae</taxon>
        <taxon>Cytobacillus</taxon>
    </lineage>
</organism>
<dbReference type="EMBL" id="CP022983">
    <property type="protein sequence ID" value="ASV67037.1"/>
    <property type="molecule type" value="Genomic_DNA"/>
</dbReference>
<name>A0A248TFR3_9BACI</name>
<keyword evidence="1" id="KW-0732">Signal</keyword>
<keyword evidence="3" id="KW-1185">Reference proteome</keyword>
<dbReference type="KEGG" id="bko:CKF48_06665"/>
<dbReference type="OrthoDB" id="2735868at2"/>
<evidence type="ECO:0008006" key="4">
    <source>
        <dbReference type="Google" id="ProtNLM"/>
    </source>
</evidence>